<reference evidence="6" key="1">
    <citation type="submission" date="2022-08" db="EMBL/GenBank/DDBJ databases">
        <authorList>
            <person name="Li F."/>
        </authorList>
    </citation>
    <scope>NUCLEOTIDE SEQUENCE</scope>
    <source>
        <strain evidence="6">MQZ15Z-1</strain>
    </source>
</reference>
<dbReference type="GO" id="GO:1904680">
    <property type="term" value="F:peptide transmembrane transporter activity"/>
    <property type="evidence" value="ECO:0007669"/>
    <property type="project" value="TreeGrafter"/>
</dbReference>
<gene>
    <name evidence="6" type="ORF">NVS89_11055</name>
</gene>
<dbReference type="GO" id="GO:0043190">
    <property type="term" value="C:ATP-binding cassette (ABC) transporter complex"/>
    <property type="evidence" value="ECO:0007669"/>
    <property type="project" value="InterPro"/>
</dbReference>
<dbReference type="PROSITE" id="PS01040">
    <property type="entry name" value="SBP_BACTERIAL_5"/>
    <property type="match status" value="1"/>
</dbReference>
<dbReference type="Proteomes" id="UP001151088">
    <property type="component" value="Unassembled WGS sequence"/>
</dbReference>
<dbReference type="Pfam" id="PF00496">
    <property type="entry name" value="SBP_bac_5"/>
    <property type="match status" value="1"/>
</dbReference>
<organism evidence="6 7">
    <name type="scientific">Ancylobacter mangrovi</name>
    <dbReference type="NCBI Taxonomy" id="2972472"/>
    <lineage>
        <taxon>Bacteria</taxon>
        <taxon>Pseudomonadati</taxon>
        <taxon>Pseudomonadota</taxon>
        <taxon>Alphaproteobacteria</taxon>
        <taxon>Hyphomicrobiales</taxon>
        <taxon>Xanthobacteraceae</taxon>
        <taxon>Ancylobacter</taxon>
    </lineage>
</organism>
<evidence type="ECO:0000256" key="3">
    <source>
        <dbReference type="ARBA" id="ARBA00022729"/>
    </source>
</evidence>
<dbReference type="InterPro" id="IPR039424">
    <property type="entry name" value="SBP_5"/>
</dbReference>
<dbReference type="EMBL" id="JANTHZ010000004">
    <property type="protein sequence ID" value="MCS0495637.1"/>
    <property type="molecule type" value="Genomic_DNA"/>
</dbReference>
<dbReference type="GO" id="GO:0030288">
    <property type="term" value="C:outer membrane-bounded periplasmic space"/>
    <property type="evidence" value="ECO:0007669"/>
    <property type="project" value="UniProtKB-ARBA"/>
</dbReference>
<dbReference type="Gene3D" id="3.10.105.10">
    <property type="entry name" value="Dipeptide-binding Protein, Domain 3"/>
    <property type="match status" value="1"/>
</dbReference>
<dbReference type="Gene3D" id="3.90.76.10">
    <property type="entry name" value="Dipeptide-binding Protein, Domain 1"/>
    <property type="match status" value="1"/>
</dbReference>
<evidence type="ECO:0000256" key="1">
    <source>
        <dbReference type="ARBA" id="ARBA00004418"/>
    </source>
</evidence>
<dbReference type="InterPro" id="IPR023765">
    <property type="entry name" value="SBP_5_CS"/>
</dbReference>
<dbReference type="SUPFAM" id="SSF53850">
    <property type="entry name" value="Periplasmic binding protein-like II"/>
    <property type="match status" value="1"/>
</dbReference>
<dbReference type="GO" id="GO:0015833">
    <property type="term" value="P:peptide transport"/>
    <property type="evidence" value="ECO:0007669"/>
    <property type="project" value="TreeGrafter"/>
</dbReference>
<evidence type="ECO:0000256" key="2">
    <source>
        <dbReference type="ARBA" id="ARBA00005695"/>
    </source>
</evidence>
<proteinExistence type="inferred from homology"/>
<evidence type="ECO:0000313" key="7">
    <source>
        <dbReference type="Proteomes" id="UP001151088"/>
    </source>
</evidence>
<keyword evidence="3 4" id="KW-0732">Signal</keyword>
<evidence type="ECO:0000256" key="4">
    <source>
        <dbReference type="SAM" id="SignalP"/>
    </source>
</evidence>
<dbReference type="PANTHER" id="PTHR30290">
    <property type="entry name" value="PERIPLASMIC BINDING COMPONENT OF ABC TRANSPORTER"/>
    <property type="match status" value="1"/>
</dbReference>
<dbReference type="RefSeq" id="WP_258732803.1">
    <property type="nucleotide sequence ID" value="NZ_JANTHY010000003.1"/>
</dbReference>
<feature type="chain" id="PRO_5040995813" evidence="4">
    <location>
        <begin position="25"/>
        <end position="506"/>
    </location>
</feature>
<dbReference type="AlphaFoldDB" id="A0A9X2T295"/>
<comment type="similarity">
    <text evidence="2">Belongs to the bacterial solute-binding protein 5 family.</text>
</comment>
<evidence type="ECO:0000259" key="5">
    <source>
        <dbReference type="Pfam" id="PF00496"/>
    </source>
</evidence>
<sequence length="506" mass="56420">MTTTRALSAGALLLLGAMFAPAQAQDTSRDIKIVLPSAVDVVEPCHMNSTGYIGLVLKENVVETLLKLDPKTSKPLPNLATEWNQVNPTTWRIKLREGVKFHDGTPFDADAVVTALKRQFVPELACRDKIRSFGSITIQPKAIDKDTVEIVTSEPMPLLPLSLAQTGMTAPSTSMKEAERHPIGTGPYVFTSWDPAQSLVLTRFDGYWGKKPEVAKATYVWRSEPALRASMVAVGEADIALQLAVQDATNKDTDIGYLNADTSRVRIFMDKPPLNDKRVREAMNLAIDRSAFIGTIVSPLSVPASQYMLPSVNGYNPDLKPWPYDPEKAKQLIEEARKDGVPVDTEIELYGSEFMQANLSEMLETLVQYWQEVGLNVKINMVDKIQHSAMRRKPYPADRPPSMVHELHDNTAGDAFYTMIVYYTSDGGLSNISNPELDKLLKEASLATGEKRTKLFQEANRMIQQDIIPDVMLYHMVSYIRVGKRVHYEPNFTTQGQLELSAITFK</sequence>
<dbReference type="PIRSF" id="PIRSF002741">
    <property type="entry name" value="MppA"/>
    <property type="match status" value="1"/>
</dbReference>
<accession>A0A9X2T295</accession>
<protein>
    <submittedName>
        <fullName evidence="6">ABC transporter substrate-binding protein</fullName>
    </submittedName>
</protein>
<name>A0A9X2T295_9HYPH</name>
<feature type="domain" description="Solute-binding protein family 5" evidence="5">
    <location>
        <begin position="75"/>
        <end position="392"/>
    </location>
</feature>
<dbReference type="InterPro" id="IPR030678">
    <property type="entry name" value="Peptide/Ni-bd"/>
</dbReference>
<evidence type="ECO:0000313" key="6">
    <source>
        <dbReference type="EMBL" id="MCS0495637.1"/>
    </source>
</evidence>
<comment type="subcellular location">
    <subcellularLocation>
        <location evidence="1">Periplasm</location>
    </subcellularLocation>
</comment>
<keyword evidence="7" id="KW-1185">Reference proteome</keyword>
<comment type="caution">
    <text evidence="6">The sequence shown here is derived from an EMBL/GenBank/DDBJ whole genome shotgun (WGS) entry which is preliminary data.</text>
</comment>
<feature type="signal peptide" evidence="4">
    <location>
        <begin position="1"/>
        <end position="24"/>
    </location>
</feature>
<dbReference type="InterPro" id="IPR000914">
    <property type="entry name" value="SBP_5_dom"/>
</dbReference>
<dbReference type="Gene3D" id="3.40.190.10">
    <property type="entry name" value="Periplasmic binding protein-like II"/>
    <property type="match status" value="1"/>
</dbReference>